<reference evidence="6 7" key="1">
    <citation type="submission" date="2017-02" db="EMBL/GenBank/DDBJ databases">
        <authorList>
            <person name="Peterson S.W."/>
        </authorList>
    </citation>
    <scope>NUCLEOTIDE SEQUENCE [LARGE SCALE GENOMIC DNA]</scope>
    <source>
        <strain evidence="6 7">DSM 16080</strain>
    </source>
</reference>
<dbReference type="Proteomes" id="UP000190027">
    <property type="component" value="Unassembled WGS sequence"/>
</dbReference>
<evidence type="ECO:0000256" key="2">
    <source>
        <dbReference type="ARBA" id="ARBA00023110"/>
    </source>
</evidence>
<protein>
    <recommendedName>
        <fullName evidence="4">Peptidyl-prolyl cis-trans isomerase</fullName>
        <shortName evidence="4">PPIase</shortName>
        <ecNumber evidence="4">5.2.1.8</ecNumber>
    </recommendedName>
</protein>
<gene>
    <name evidence="6" type="ORF">SAMN02745704_01545</name>
</gene>
<dbReference type="GO" id="GO:0003755">
    <property type="term" value="F:peptidyl-prolyl cis-trans isomerase activity"/>
    <property type="evidence" value="ECO:0007669"/>
    <property type="project" value="UniProtKB-UniRule"/>
</dbReference>
<comment type="function">
    <text evidence="4">PPIases accelerate the folding of proteins. It catalyzes the cis-trans isomerization of proline imidic peptide bonds in oligopeptides.</text>
</comment>
<dbReference type="PANTHER" id="PTHR43246">
    <property type="entry name" value="PEPTIDYL-PROLYL CIS-TRANS ISOMERASE CYP38, CHLOROPLASTIC"/>
    <property type="match status" value="1"/>
</dbReference>
<evidence type="ECO:0000313" key="7">
    <source>
        <dbReference type="Proteomes" id="UP000190027"/>
    </source>
</evidence>
<proteinExistence type="inferred from homology"/>
<dbReference type="CDD" id="cd01920">
    <property type="entry name" value="cyclophilin_EcCYP_like"/>
    <property type="match status" value="1"/>
</dbReference>
<dbReference type="GO" id="GO:0006457">
    <property type="term" value="P:protein folding"/>
    <property type="evidence" value="ECO:0007669"/>
    <property type="project" value="InterPro"/>
</dbReference>
<keyword evidence="7" id="KW-1185">Reference proteome</keyword>
<evidence type="ECO:0000256" key="1">
    <source>
        <dbReference type="ARBA" id="ARBA00007365"/>
    </source>
</evidence>
<dbReference type="AlphaFoldDB" id="A0A1T4WZQ8"/>
<sequence length="198" mass="21906">MKKIIAALICLSLLVGAVTVHAADADGAEPVRVNIMTTEGNIVLELWPDKAPKTVENFLRYVESGHYEGTIFHRVISNFMIQAGGFDEQLHPRRAAFAPVVNEADNGLKNHTYTIAMARTSEPHSATAEFFINVQDNAPLDFRSKTPQGWGYCVFGKVYAGKNVVERIRTMPVKAQGRPPFAHVPVRPVVIKRVMVLP</sequence>
<name>A0A1T4WZQ8_9BACT</name>
<evidence type="ECO:0000256" key="3">
    <source>
        <dbReference type="ARBA" id="ARBA00023235"/>
    </source>
</evidence>
<keyword evidence="3 4" id="KW-0413">Isomerase</keyword>
<dbReference type="STRING" id="1121449.SAMN02745704_01545"/>
<dbReference type="InterPro" id="IPR002130">
    <property type="entry name" value="Cyclophilin-type_PPIase_dom"/>
</dbReference>
<dbReference type="InterPro" id="IPR029000">
    <property type="entry name" value="Cyclophilin-like_dom_sf"/>
</dbReference>
<evidence type="ECO:0000256" key="4">
    <source>
        <dbReference type="RuleBase" id="RU363019"/>
    </source>
</evidence>
<keyword evidence="4" id="KW-0732">Signal</keyword>
<feature type="chain" id="PRO_5011822631" description="Peptidyl-prolyl cis-trans isomerase" evidence="4">
    <location>
        <begin position="23"/>
        <end position="198"/>
    </location>
</feature>
<feature type="signal peptide" evidence="4">
    <location>
        <begin position="1"/>
        <end position="22"/>
    </location>
</feature>
<comment type="similarity">
    <text evidence="1 4">Belongs to the cyclophilin-type PPIase family.</text>
</comment>
<dbReference type="Pfam" id="PF00160">
    <property type="entry name" value="Pro_isomerase"/>
    <property type="match status" value="1"/>
</dbReference>
<dbReference type="InterPro" id="IPR044665">
    <property type="entry name" value="E_coli_cyclophilin_A-like"/>
</dbReference>
<dbReference type="RefSeq" id="WP_078717108.1">
    <property type="nucleotide sequence ID" value="NZ_FUYC01000005.1"/>
</dbReference>
<dbReference type="SUPFAM" id="SSF50891">
    <property type="entry name" value="Cyclophilin-like"/>
    <property type="match status" value="1"/>
</dbReference>
<keyword evidence="2 4" id="KW-0697">Rotamase</keyword>
<dbReference type="EMBL" id="FUYC01000005">
    <property type="protein sequence ID" value="SKA82355.1"/>
    <property type="molecule type" value="Genomic_DNA"/>
</dbReference>
<accession>A0A1T4WZQ8</accession>
<dbReference type="PROSITE" id="PS00170">
    <property type="entry name" value="CSA_PPIASE_1"/>
    <property type="match status" value="1"/>
</dbReference>
<evidence type="ECO:0000313" key="6">
    <source>
        <dbReference type="EMBL" id="SKA82355.1"/>
    </source>
</evidence>
<organism evidence="6 7">
    <name type="scientific">Paucidesulfovibrio gracilis DSM 16080</name>
    <dbReference type="NCBI Taxonomy" id="1121449"/>
    <lineage>
        <taxon>Bacteria</taxon>
        <taxon>Pseudomonadati</taxon>
        <taxon>Thermodesulfobacteriota</taxon>
        <taxon>Desulfovibrionia</taxon>
        <taxon>Desulfovibrionales</taxon>
        <taxon>Desulfovibrionaceae</taxon>
        <taxon>Paucidesulfovibrio</taxon>
    </lineage>
</organism>
<dbReference type="Gene3D" id="2.40.100.10">
    <property type="entry name" value="Cyclophilin-like"/>
    <property type="match status" value="1"/>
</dbReference>
<dbReference type="PROSITE" id="PS50072">
    <property type="entry name" value="CSA_PPIASE_2"/>
    <property type="match status" value="1"/>
</dbReference>
<comment type="catalytic activity">
    <reaction evidence="4">
        <text>[protein]-peptidylproline (omega=180) = [protein]-peptidylproline (omega=0)</text>
        <dbReference type="Rhea" id="RHEA:16237"/>
        <dbReference type="Rhea" id="RHEA-COMP:10747"/>
        <dbReference type="Rhea" id="RHEA-COMP:10748"/>
        <dbReference type="ChEBI" id="CHEBI:83833"/>
        <dbReference type="ChEBI" id="CHEBI:83834"/>
        <dbReference type="EC" id="5.2.1.8"/>
    </reaction>
</comment>
<dbReference type="PRINTS" id="PR00153">
    <property type="entry name" value="CSAPPISMRASE"/>
</dbReference>
<dbReference type="InterPro" id="IPR020892">
    <property type="entry name" value="Cyclophilin-type_PPIase_CS"/>
</dbReference>
<evidence type="ECO:0000259" key="5">
    <source>
        <dbReference type="PROSITE" id="PS50072"/>
    </source>
</evidence>
<dbReference type="EC" id="5.2.1.8" evidence="4"/>
<feature type="domain" description="PPIase cyclophilin-type" evidence="5">
    <location>
        <begin position="40"/>
        <end position="196"/>
    </location>
</feature>
<dbReference type="OrthoDB" id="9807797at2"/>